<protein>
    <submittedName>
        <fullName evidence="1">Uncharacterized protein</fullName>
    </submittedName>
</protein>
<proteinExistence type="predicted"/>
<evidence type="ECO:0000313" key="1">
    <source>
        <dbReference type="EMBL" id="MDO8107155.1"/>
    </source>
</evidence>
<dbReference type="EMBL" id="JAUQYP010000001">
    <property type="protein sequence ID" value="MDO8107155.1"/>
    <property type="molecule type" value="Genomic_DNA"/>
</dbReference>
<organism evidence="1 2">
    <name type="scientific">Actinotalea lenta</name>
    <dbReference type="NCBI Taxonomy" id="3064654"/>
    <lineage>
        <taxon>Bacteria</taxon>
        <taxon>Bacillati</taxon>
        <taxon>Actinomycetota</taxon>
        <taxon>Actinomycetes</taxon>
        <taxon>Micrococcales</taxon>
        <taxon>Cellulomonadaceae</taxon>
        <taxon>Actinotalea</taxon>
    </lineage>
</organism>
<evidence type="ECO:0000313" key="2">
    <source>
        <dbReference type="Proteomes" id="UP001232536"/>
    </source>
</evidence>
<sequence>MTGVLLPAALPAASGWSLVDNLTDAKVTGPAIAGTATADFGQLPDNELWLIDHAVVFCDSAAATTVRWYAGDTIPSRLLDGSDSGNFDVGDWPAGLLIRPSQNLLVQWSGADDLAVGTVTIQYRLLRRT</sequence>
<reference evidence="1 2" key="1">
    <citation type="submission" date="2023-07" db="EMBL/GenBank/DDBJ databases">
        <title>Description of novel actinomycetes strains, isolated from tidal flat sediment.</title>
        <authorList>
            <person name="Lu C."/>
        </authorList>
    </citation>
    <scope>NUCLEOTIDE SEQUENCE [LARGE SCALE GENOMIC DNA]</scope>
    <source>
        <strain evidence="1 2">SYSU T00b441</strain>
    </source>
</reference>
<keyword evidence="2" id="KW-1185">Reference proteome</keyword>
<comment type="caution">
    <text evidence="1">The sequence shown here is derived from an EMBL/GenBank/DDBJ whole genome shotgun (WGS) entry which is preliminary data.</text>
</comment>
<dbReference type="Proteomes" id="UP001232536">
    <property type="component" value="Unassembled WGS sequence"/>
</dbReference>
<accession>A0ABT9D9A4</accession>
<dbReference type="RefSeq" id="WP_304600789.1">
    <property type="nucleotide sequence ID" value="NZ_JAUQYP010000001.1"/>
</dbReference>
<name>A0ABT9D9A4_9CELL</name>
<gene>
    <name evidence="1" type="ORF">Q6348_08090</name>
</gene>